<dbReference type="Proteomes" id="UP000006906">
    <property type="component" value="Chromosome 12"/>
</dbReference>
<feature type="compositionally biased region" description="Gly residues" evidence="1">
    <location>
        <begin position="1168"/>
        <end position="1177"/>
    </location>
</feature>
<dbReference type="EMBL" id="CM008973">
    <property type="protein sequence ID" value="PNW74688.1"/>
    <property type="molecule type" value="Genomic_DNA"/>
</dbReference>
<feature type="compositionally biased region" description="Low complexity" evidence="1">
    <location>
        <begin position="393"/>
        <end position="411"/>
    </location>
</feature>
<feature type="compositionally biased region" description="Low complexity" evidence="1">
    <location>
        <begin position="1178"/>
        <end position="1190"/>
    </location>
</feature>
<evidence type="ECO:0000256" key="2">
    <source>
        <dbReference type="SAM" id="SignalP"/>
    </source>
</evidence>
<feature type="region of interest" description="Disordered" evidence="1">
    <location>
        <begin position="208"/>
        <end position="291"/>
    </location>
</feature>
<feature type="region of interest" description="Disordered" evidence="1">
    <location>
        <begin position="936"/>
        <end position="1050"/>
    </location>
</feature>
<proteinExistence type="predicted"/>
<name>A0A2K3D2C7_CHLRE</name>
<feature type="compositionally biased region" description="Low complexity" evidence="1">
    <location>
        <begin position="224"/>
        <end position="241"/>
    </location>
</feature>
<evidence type="ECO:0000313" key="4">
    <source>
        <dbReference type="Proteomes" id="UP000006906"/>
    </source>
</evidence>
<feature type="region of interest" description="Disordered" evidence="1">
    <location>
        <begin position="462"/>
        <end position="484"/>
    </location>
</feature>
<feature type="compositionally biased region" description="Low complexity" evidence="1">
    <location>
        <begin position="262"/>
        <end position="271"/>
    </location>
</feature>
<protein>
    <recommendedName>
        <fullName evidence="5">Pherophorin domain-containing protein</fullName>
    </recommendedName>
</protein>
<dbReference type="InParanoid" id="A0A2K3D2C7"/>
<evidence type="ECO:0000313" key="3">
    <source>
        <dbReference type="EMBL" id="PNW74688.1"/>
    </source>
</evidence>
<dbReference type="KEGG" id="cre:CHLRE_12g486950v5"/>
<dbReference type="GeneID" id="66055403"/>
<keyword evidence="4" id="KW-1185">Reference proteome</keyword>
<sequence length="1479" mass="148105">MARRQHVWQAHITLVLLAQLLLRLQGSYGLYQANDVAEPGSTESEEPCVSFRSDHEVPIVADDGSSLGYVTVHSGGGALLVSVDSPKASPFHGEQHNLRAHFTRAFPRHCAMATVGLNGSAPLEHTDLGDRYVARLDVPPGLFPCDPDRGEPFFAVFFMALEVDLQPTVGAAVTAQTAGDWLGLVPPGVSCPFVTVSGACNPDACRRQQQLHGDRKQPLAREQASASPGATAVAGGTASGAHQRRQHHLSPSIVHLPPPAPSRSGAAGLGSAERRGKGSDTDEYGVDTGSVRRNRRKPLSVSAQVWRAVASLAAALVTRAGRLVQSAAGVVHLQCLYRLSPRTCARLEQVGAAAPGITAAAALLAVALVSGLVRRCQQQAQRRRSDGRGGQQTGKASPAPAPASSPTAAARPRQHFTAWAPRSAAVAVAASVRGTSMPGAAGAGAGIGGSFADDRAAASRRYGRSTSVSGAAAGDGLARRSTSSSRVQPYLLAGGSHGVTTCGTSGFTAADVAPIRLLSSCYPSLASALTDGSDEVDIACRLFTHPAAAVPHRSKPESVSSMSSSSSAASAATSAPGAGAARAAKSGALPRVRGGSDSGRGHGPSATELVTSLPTDKAVGRAGRAATSSADGTSPGRRRVTFSGTFATAPAPQPQPKPSKARSLMRLPDGSGSMPASQPLPDLQLQQQQPRHSSAATCASILGSPDLCALEVKPIPRPARAAEPGLSLPHQDDAPPAQLMWSAPGAASATARVLKCSPNTQTSNSATGHTSARAAAATPPAPLARASCSGALLSGETMRLNSSGGGGGGGRGWVGRSISLKALSAPAPAATDGQVDAEAAAGADLVPAATASAALPVPLPPPPTFLRWSAGPTHTALEHESASAADTQGRLQGAAARRTPPANLRSAPLSRGAGSAGAQAYSDSLAAAAAAAATAAGGGRTSSSGGACSGGLQQPQPQLLLSAPPTRDPVASAAVAAVPQTRARSGSGMARVTSLQLPSMPPPPPPPGFLPRHSLSLTSRVLGPAATAPPTALPPPPPPLQQSPSVPLPLPPPSLLLRMMSQEAKRQAPPPGLIMSPLPLPHSGSSTTCSSEAMPCCRAESHGAAAYPRPGGLTDDHDDFVRSLSCGSACNARGLPSPMPAPAQAGGAPGAGRPSMGSPAGSDDASCGGSGGAGTSGSSGAASPESDSPACRNRNDCDSPVGPVVPAVTVAWDAVAKTEAGAPLQSGHLPTPFAAAAKPLPSVRLGPSAAELDSPFGSPRAVRRAAPHAGGLRAAAAGKLAAAAVAVAESQAGKARVAASAFAGMQTALQAAADARTSCDLGSTVQADLAPPFAPSPVRTLAPQPRTLRFTGADSTGGCSSSCTSSSCGVAANSLSFRIPLHPCASTGADAADAVATPVLRGARRWSLTGVGGTASATLEEQVLLEAQPLQQQADSGVEAGNQLHLPHPPVHASAKVALPLPPPPFLRPLPLPVPKQRP</sequence>
<organism evidence="3 4">
    <name type="scientific">Chlamydomonas reinhardtii</name>
    <name type="common">Chlamydomonas smithii</name>
    <dbReference type="NCBI Taxonomy" id="3055"/>
    <lineage>
        <taxon>Eukaryota</taxon>
        <taxon>Viridiplantae</taxon>
        <taxon>Chlorophyta</taxon>
        <taxon>core chlorophytes</taxon>
        <taxon>Chlorophyceae</taxon>
        <taxon>CS clade</taxon>
        <taxon>Chlamydomonadales</taxon>
        <taxon>Chlamydomonadaceae</taxon>
        <taxon>Chlamydomonas</taxon>
    </lineage>
</organism>
<feature type="compositionally biased region" description="Low complexity" evidence="1">
    <location>
        <begin position="679"/>
        <end position="690"/>
    </location>
</feature>
<feature type="compositionally biased region" description="Pro residues" evidence="1">
    <location>
        <begin position="999"/>
        <end position="1009"/>
    </location>
</feature>
<feature type="compositionally biased region" description="Low complexity" evidence="1">
    <location>
        <begin position="936"/>
        <end position="978"/>
    </location>
</feature>
<feature type="compositionally biased region" description="Low complexity" evidence="1">
    <location>
        <begin position="558"/>
        <end position="588"/>
    </location>
</feature>
<feature type="compositionally biased region" description="Low complexity" evidence="1">
    <location>
        <begin position="1142"/>
        <end position="1167"/>
    </location>
</feature>
<keyword evidence="2" id="KW-0732">Signal</keyword>
<gene>
    <name evidence="3" type="ORF">CHLRE_12g486950v5</name>
</gene>
<feature type="chain" id="PRO_5014449326" description="Pherophorin domain-containing protein" evidence="2">
    <location>
        <begin position="30"/>
        <end position="1479"/>
    </location>
</feature>
<accession>A0A2K3D2C7</accession>
<dbReference type="OrthoDB" id="10652886at2759"/>
<reference evidence="3 4" key="1">
    <citation type="journal article" date="2007" name="Science">
        <title>The Chlamydomonas genome reveals the evolution of key animal and plant functions.</title>
        <authorList>
            <person name="Merchant S.S."/>
            <person name="Prochnik S.E."/>
            <person name="Vallon O."/>
            <person name="Harris E.H."/>
            <person name="Karpowicz S.J."/>
            <person name="Witman G.B."/>
            <person name="Terry A."/>
            <person name="Salamov A."/>
            <person name="Fritz-Laylin L.K."/>
            <person name="Marechal-Drouard L."/>
            <person name="Marshall W.F."/>
            <person name="Qu L.H."/>
            <person name="Nelson D.R."/>
            <person name="Sanderfoot A.A."/>
            <person name="Spalding M.H."/>
            <person name="Kapitonov V.V."/>
            <person name="Ren Q."/>
            <person name="Ferris P."/>
            <person name="Lindquist E."/>
            <person name="Shapiro H."/>
            <person name="Lucas S.M."/>
            <person name="Grimwood J."/>
            <person name="Schmutz J."/>
            <person name="Cardol P."/>
            <person name="Cerutti H."/>
            <person name="Chanfreau G."/>
            <person name="Chen C.L."/>
            <person name="Cognat V."/>
            <person name="Croft M.T."/>
            <person name="Dent R."/>
            <person name="Dutcher S."/>
            <person name="Fernandez E."/>
            <person name="Fukuzawa H."/>
            <person name="Gonzalez-Ballester D."/>
            <person name="Gonzalez-Halphen D."/>
            <person name="Hallmann A."/>
            <person name="Hanikenne M."/>
            <person name="Hippler M."/>
            <person name="Inwood W."/>
            <person name="Jabbari K."/>
            <person name="Kalanon M."/>
            <person name="Kuras R."/>
            <person name="Lefebvre P.A."/>
            <person name="Lemaire S.D."/>
            <person name="Lobanov A.V."/>
            <person name="Lohr M."/>
            <person name="Manuell A."/>
            <person name="Meier I."/>
            <person name="Mets L."/>
            <person name="Mittag M."/>
            <person name="Mittelmeier T."/>
            <person name="Moroney J.V."/>
            <person name="Moseley J."/>
            <person name="Napoli C."/>
            <person name="Nedelcu A.M."/>
            <person name="Niyogi K."/>
            <person name="Novoselov S.V."/>
            <person name="Paulsen I.T."/>
            <person name="Pazour G."/>
            <person name="Purton S."/>
            <person name="Ral J.P."/>
            <person name="Riano-Pachon D.M."/>
            <person name="Riekhof W."/>
            <person name="Rymarquis L."/>
            <person name="Schroda M."/>
            <person name="Stern D."/>
            <person name="Umen J."/>
            <person name="Willows R."/>
            <person name="Wilson N."/>
            <person name="Zimmer S.L."/>
            <person name="Allmer J."/>
            <person name="Balk J."/>
            <person name="Bisova K."/>
            <person name="Chen C.J."/>
            <person name="Elias M."/>
            <person name="Gendler K."/>
            <person name="Hauser C."/>
            <person name="Lamb M.R."/>
            <person name="Ledford H."/>
            <person name="Long J.C."/>
            <person name="Minagawa J."/>
            <person name="Page M.D."/>
            <person name="Pan J."/>
            <person name="Pootakham W."/>
            <person name="Roje S."/>
            <person name="Rose A."/>
            <person name="Stahlberg E."/>
            <person name="Terauchi A.M."/>
            <person name="Yang P."/>
            <person name="Ball S."/>
            <person name="Bowler C."/>
            <person name="Dieckmann C.L."/>
            <person name="Gladyshev V.N."/>
            <person name="Green P."/>
            <person name="Jorgensen R."/>
            <person name="Mayfield S."/>
            <person name="Mueller-Roeber B."/>
            <person name="Rajamani S."/>
            <person name="Sayre R.T."/>
            <person name="Brokstein P."/>
            <person name="Dubchak I."/>
            <person name="Goodstein D."/>
            <person name="Hornick L."/>
            <person name="Huang Y.W."/>
            <person name="Jhaveri J."/>
            <person name="Luo Y."/>
            <person name="Martinez D."/>
            <person name="Ngau W.C."/>
            <person name="Otillar B."/>
            <person name="Poliakov A."/>
            <person name="Porter A."/>
            <person name="Szajkowski L."/>
            <person name="Werner G."/>
            <person name="Zhou K."/>
            <person name="Grigoriev I.V."/>
            <person name="Rokhsar D.S."/>
            <person name="Grossman A.R."/>
        </authorList>
    </citation>
    <scope>NUCLEOTIDE SEQUENCE [LARGE SCALE GENOMIC DNA]</scope>
    <source>
        <strain evidence="4">CC-503</strain>
    </source>
</reference>
<evidence type="ECO:0000256" key="1">
    <source>
        <dbReference type="SAM" id="MobiDB-lite"/>
    </source>
</evidence>
<feature type="region of interest" description="Disordered" evidence="1">
    <location>
        <begin position="379"/>
        <end position="413"/>
    </location>
</feature>
<feature type="region of interest" description="Disordered" evidence="1">
    <location>
        <begin position="876"/>
        <end position="916"/>
    </location>
</feature>
<feature type="compositionally biased region" description="Pro residues" evidence="1">
    <location>
        <begin position="1031"/>
        <end position="1050"/>
    </location>
</feature>
<dbReference type="RefSeq" id="XP_042918081.1">
    <property type="nucleotide sequence ID" value="XM_043067854.1"/>
</dbReference>
<evidence type="ECO:0008006" key="5">
    <source>
        <dbReference type="Google" id="ProtNLM"/>
    </source>
</evidence>
<dbReference type="Gramene" id="PNW74688">
    <property type="protein sequence ID" value="PNW74688"/>
    <property type="gene ID" value="CHLRE_12g486950v5"/>
</dbReference>
<feature type="signal peptide" evidence="2">
    <location>
        <begin position="1"/>
        <end position="29"/>
    </location>
</feature>
<feature type="region of interest" description="Disordered" evidence="1">
    <location>
        <begin position="549"/>
        <end position="696"/>
    </location>
</feature>
<feature type="region of interest" description="Disordered" evidence="1">
    <location>
        <begin position="1137"/>
        <end position="1195"/>
    </location>
</feature>